<comment type="caution">
    <text evidence="2">The sequence shown here is derived from an EMBL/GenBank/DDBJ whole genome shotgun (WGS) entry which is preliminary data.</text>
</comment>
<feature type="compositionally biased region" description="Gly residues" evidence="1">
    <location>
        <begin position="46"/>
        <end position="61"/>
    </location>
</feature>
<protein>
    <submittedName>
        <fullName evidence="2">Uncharacterized protein</fullName>
    </submittedName>
</protein>
<keyword evidence="3" id="KW-1185">Reference proteome</keyword>
<dbReference type="Proteomes" id="UP000467240">
    <property type="component" value="Unassembled WGS sequence"/>
</dbReference>
<organism evidence="2 3">
    <name type="scientific">Pseudoclavibacter chungangensis</name>
    <dbReference type="NCBI Taxonomy" id="587635"/>
    <lineage>
        <taxon>Bacteria</taxon>
        <taxon>Bacillati</taxon>
        <taxon>Actinomycetota</taxon>
        <taxon>Actinomycetes</taxon>
        <taxon>Micrococcales</taxon>
        <taxon>Microbacteriaceae</taxon>
        <taxon>Pseudoclavibacter</taxon>
    </lineage>
</organism>
<feature type="compositionally biased region" description="Basic and acidic residues" evidence="1">
    <location>
        <begin position="64"/>
        <end position="73"/>
    </location>
</feature>
<gene>
    <name evidence="2" type="ORF">F8O01_00250</name>
</gene>
<dbReference type="EMBL" id="WBJZ01000001">
    <property type="protein sequence ID" value="KAB1662420.1"/>
    <property type="molecule type" value="Genomic_DNA"/>
</dbReference>
<dbReference type="AlphaFoldDB" id="A0A7J5C3R3"/>
<evidence type="ECO:0000313" key="2">
    <source>
        <dbReference type="EMBL" id="KAB1662420.1"/>
    </source>
</evidence>
<sequence>MGRTVSWGGPNHVVDAGAELPPLPGGAEICRDARSASDDELSPGGSSRGGSGRTKDGGGTIVAGREDTSDGHADGAGAEESVGGSSGGGPGASSGDVGAFPVRSSNGGTGDPGGDGVAS</sequence>
<evidence type="ECO:0000256" key="1">
    <source>
        <dbReference type="SAM" id="MobiDB-lite"/>
    </source>
</evidence>
<accession>A0A7J5C3R3</accession>
<feature type="compositionally biased region" description="Gly residues" evidence="1">
    <location>
        <begin position="107"/>
        <end position="119"/>
    </location>
</feature>
<reference evidence="2 3" key="1">
    <citation type="submission" date="2019-09" db="EMBL/GenBank/DDBJ databases">
        <title>Phylogeny of genus Pseudoclavibacter and closely related genus.</title>
        <authorList>
            <person name="Li Y."/>
        </authorList>
    </citation>
    <scope>NUCLEOTIDE SEQUENCE [LARGE SCALE GENOMIC DNA]</scope>
    <source>
        <strain evidence="2 3">DSM 23821</strain>
    </source>
</reference>
<name>A0A7J5C3R3_9MICO</name>
<evidence type="ECO:0000313" key="3">
    <source>
        <dbReference type="Proteomes" id="UP000467240"/>
    </source>
</evidence>
<dbReference type="RefSeq" id="WP_158038852.1">
    <property type="nucleotide sequence ID" value="NZ_JACCFV010000001.1"/>
</dbReference>
<feature type="region of interest" description="Disordered" evidence="1">
    <location>
        <begin position="1"/>
        <end position="119"/>
    </location>
</feature>
<proteinExistence type="predicted"/>